<accession>A0A151SZZ9</accession>
<evidence type="ECO:0000313" key="2">
    <source>
        <dbReference type="EMBL" id="KYP60318.1"/>
    </source>
</evidence>
<dbReference type="OMA" id="SKFEHIT"/>
<organism evidence="2 3">
    <name type="scientific">Cajanus cajan</name>
    <name type="common">Pigeon pea</name>
    <name type="synonym">Cajanus indicus</name>
    <dbReference type="NCBI Taxonomy" id="3821"/>
    <lineage>
        <taxon>Eukaryota</taxon>
        <taxon>Viridiplantae</taxon>
        <taxon>Streptophyta</taxon>
        <taxon>Embryophyta</taxon>
        <taxon>Tracheophyta</taxon>
        <taxon>Spermatophyta</taxon>
        <taxon>Magnoliopsida</taxon>
        <taxon>eudicotyledons</taxon>
        <taxon>Gunneridae</taxon>
        <taxon>Pentapetalae</taxon>
        <taxon>rosids</taxon>
        <taxon>fabids</taxon>
        <taxon>Fabales</taxon>
        <taxon>Fabaceae</taxon>
        <taxon>Papilionoideae</taxon>
        <taxon>50 kb inversion clade</taxon>
        <taxon>NPAAA clade</taxon>
        <taxon>indigoferoid/millettioid clade</taxon>
        <taxon>Phaseoleae</taxon>
        <taxon>Cajanus</taxon>
    </lineage>
</organism>
<dbReference type="Pfam" id="PF04937">
    <property type="entry name" value="DUF659"/>
    <property type="match status" value="1"/>
</dbReference>
<reference evidence="2 3" key="1">
    <citation type="journal article" date="2012" name="Nat. Biotechnol.">
        <title>Draft genome sequence of pigeonpea (Cajanus cajan), an orphan legume crop of resource-poor farmers.</title>
        <authorList>
            <person name="Varshney R.K."/>
            <person name="Chen W."/>
            <person name="Li Y."/>
            <person name="Bharti A.K."/>
            <person name="Saxena R.K."/>
            <person name="Schlueter J.A."/>
            <person name="Donoghue M.T."/>
            <person name="Azam S."/>
            <person name="Fan G."/>
            <person name="Whaley A.M."/>
            <person name="Farmer A.D."/>
            <person name="Sheridan J."/>
            <person name="Iwata A."/>
            <person name="Tuteja R."/>
            <person name="Penmetsa R.V."/>
            <person name="Wu W."/>
            <person name="Upadhyaya H.D."/>
            <person name="Yang S.P."/>
            <person name="Shah T."/>
            <person name="Saxena K.B."/>
            <person name="Michael T."/>
            <person name="McCombie W.R."/>
            <person name="Yang B."/>
            <person name="Zhang G."/>
            <person name="Yang H."/>
            <person name="Wang J."/>
            <person name="Spillane C."/>
            <person name="Cook D.R."/>
            <person name="May G.D."/>
            <person name="Xu X."/>
            <person name="Jackson S.A."/>
        </authorList>
    </citation>
    <scope>NUCLEOTIDE SEQUENCE [LARGE SCALE GENOMIC DNA]</scope>
    <source>
        <strain evidence="3">cv. Asha</strain>
    </source>
</reference>
<dbReference type="InterPro" id="IPR007021">
    <property type="entry name" value="DUF659"/>
</dbReference>
<proteinExistence type="predicted"/>
<keyword evidence="3" id="KW-1185">Reference proteome</keyword>
<name>A0A151SZZ9_CAJCA</name>
<evidence type="ECO:0000313" key="3">
    <source>
        <dbReference type="Proteomes" id="UP000075243"/>
    </source>
</evidence>
<dbReference type="EMBL" id="CM003612">
    <property type="protein sequence ID" value="KYP60318.1"/>
    <property type="molecule type" value="Genomic_DNA"/>
</dbReference>
<dbReference type="Gramene" id="C.cajan_15328.t">
    <property type="protein sequence ID" value="C.cajan_15328.t.cds1"/>
    <property type="gene ID" value="C.cajan_15328"/>
</dbReference>
<dbReference type="InterPro" id="IPR012337">
    <property type="entry name" value="RNaseH-like_sf"/>
</dbReference>
<dbReference type="PANTHER" id="PTHR32166">
    <property type="entry name" value="OSJNBA0013A04.12 PROTEIN"/>
    <property type="match status" value="1"/>
</dbReference>
<evidence type="ECO:0000259" key="1">
    <source>
        <dbReference type="Pfam" id="PF04937"/>
    </source>
</evidence>
<dbReference type="Proteomes" id="UP000075243">
    <property type="component" value="Chromosome 10"/>
</dbReference>
<feature type="domain" description="DUF659" evidence="1">
    <location>
        <begin position="1"/>
        <end position="116"/>
    </location>
</feature>
<dbReference type="AlphaFoldDB" id="A0A151SZZ9"/>
<dbReference type="STRING" id="3821.A0A151SZZ9"/>
<dbReference type="SUPFAM" id="SSF53098">
    <property type="entry name" value="Ribonuclease H-like"/>
    <property type="match status" value="1"/>
</dbReference>
<gene>
    <name evidence="2" type="ORF">KK1_015771</name>
</gene>
<sequence length="138" mass="15676">MADGWTDRCRRTLINFLVYCPKGTIFLKSVDASHASKTADMLYKLFREVVLYVGPENIVHMVTDNAANYVAAGRLLEAEFPKLFWSPCAAHCINLMLQDMRKLEEVSIAVSHASNITKYVKPQNNFLTFLTHHDTHST</sequence>
<protein>
    <recommendedName>
        <fullName evidence="1">DUF659 domain-containing protein</fullName>
    </recommendedName>
</protein>
<dbReference type="PANTHER" id="PTHR32166:SF88">
    <property type="entry name" value="HAT TRANSPOSON SUPERFAMILY"/>
    <property type="match status" value="1"/>
</dbReference>